<reference evidence="2 3" key="1">
    <citation type="submission" date="2024-09" db="EMBL/GenBank/DDBJ databases">
        <authorList>
            <person name="Sun Q."/>
            <person name="Mori K."/>
        </authorList>
    </citation>
    <scope>NUCLEOTIDE SEQUENCE [LARGE SCALE GENOMIC DNA]</scope>
    <source>
        <strain evidence="2 3">NCAIM B.02415</strain>
    </source>
</reference>
<accession>A0ABV6LCZ2</accession>
<dbReference type="Proteomes" id="UP001589828">
    <property type="component" value="Unassembled WGS sequence"/>
</dbReference>
<name>A0ABV6LCZ2_9SPHI</name>
<dbReference type="PROSITE" id="PS51257">
    <property type="entry name" value="PROKAR_LIPOPROTEIN"/>
    <property type="match status" value="1"/>
</dbReference>
<evidence type="ECO:0000313" key="2">
    <source>
        <dbReference type="EMBL" id="MFC0517260.1"/>
    </source>
</evidence>
<keyword evidence="1" id="KW-0732">Signal</keyword>
<feature type="chain" id="PRO_5046083974" evidence="1">
    <location>
        <begin position="22"/>
        <end position="289"/>
    </location>
</feature>
<evidence type="ECO:0000313" key="3">
    <source>
        <dbReference type="Proteomes" id="UP001589828"/>
    </source>
</evidence>
<keyword evidence="3" id="KW-1185">Reference proteome</keyword>
<sequence length="289" mass="30805">MKKQLLWALMLLLAGFSSCQKDSFKPAATSNPAPDKVKTNVTNPTYRYVDLVLQARKPGENFDTYMAQGFGPAPLIVTGTPSWNSDMYPVLQNGVPGVQYGITAADGYNSAVTNDLGSGSFVETTGTFLGFNAAVFRADVASYNQKESIFEALFLNGTVPTGLPPMISDYVKATYDQPGIITTTGKVIRVTTGSHWAIATIDYPLPAVSNASPSNPLFLGGVTDPANPNKLYHVFGFGGKITKVSPDEANSASGTYTATSNSFIYTVTITVVRKDGTSFTWTGNTIDLS</sequence>
<dbReference type="RefSeq" id="WP_377025015.1">
    <property type="nucleotide sequence ID" value="NZ_JBHLTS010000072.1"/>
</dbReference>
<dbReference type="EMBL" id="JBHLTS010000072">
    <property type="protein sequence ID" value="MFC0517260.1"/>
    <property type="molecule type" value="Genomic_DNA"/>
</dbReference>
<feature type="signal peptide" evidence="1">
    <location>
        <begin position="1"/>
        <end position="21"/>
    </location>
</feature>
<comment type="caution">
    <text evidence="2">The sequence shown here is derived from an EMBL/GenBank/DDBJ whole genome shotgun (WGS) entry which is preliminary data.</text>
</comment>
<gene>
    <name evidence="2" type="ORF">ACFFGT_23825</name>
</gene>
<proteinExistence type="predicted"/>
<organism evidence="2 3">
    <name type="scientific">Mucilaginibacter angelicae</name>
    <dbReference type="NCBI Taxonomy" id="869718"/>
    <lineage>
        <taxon>Bacteria</taxon>
        <taxon>Pseudomonadati</taxon>
        <taxon>Bacteroidota</taxon>
        <taxon>Sphingobacteriia</taxon>
        <taxon>Sphingobacteriales</taxon>
        <taxon>Sphingobacteriaceae</taxon>
        <taxon>Mucilaginibacter</taxon>
    </lineage>
</organism>
<protein>
    <submittedName>
        <fullName evidence="2">Uncharacterized protein</fullName>
    </submittedName>
</protein>
<evidence type="ECO:0000256" key="1">
    <source>
        <dbReference type="SAM" id="SignalP"/>
    </source>
</evidence>